<dbReference type="RefSeq" id="WP_082830267.1">
    <property type="nucleotide sequence ID" value="NZ_LWBR01000013.1"/>
</dbReference>
<dbReference type="Proteomes" id="UP000076476">
    <property type="component" value="Unassembled WGS sequence"/>
</dbReference>
<accession>A0A165YHU8</accession>
<keyword evidence="2" id="KW-1185">Reference proteome</keyword>
<dbReference type="AlphaFoldDB" id="A0A165YHU8"/>
<evidence type="ECO:0000313" key="1">
    <source>
        <dbReference type="EMBL" id="KZN97089.1"/>
    </source>
</evidence>
<proteinExistence type="predicted"/>
<protein>
    <submittedName>
        <fullName evidence="1">Uncharacterized protein</fullName>
    </submittedName>
</protein>
<evidence type="ECO:0000313" key="2">
    <source>
        <dbReference type="Proteomes" id="UP000076476"/>
    </source>
</evidence>
<dbReference type="EMBL" id="LWBR01000013">
    <property type="protein sequence ID" value="KZN97089.1"/>
    <property type="molecule type" value="Genomic_DNA"/>
</dbReference>
<reference evidence="1 2" key="1">
    <citation type="submission" date="2016-04" db="EMBL/GenBank/DDBJ databases">
        <title>Draft genome sequence of Aeribacillus pallidus 8m3 from petroleum reservoir.</title>
        <authorList>
            <person name="Poltaraus A.B."/>
            <person name="Nazina T.N."/>
            <person name="Tourova T.P."/>
            <person name="Malakho S.M."/>
            <person name="Korshunova A.V."/>
            <person name="Sokolova D.S."/>
        </authorList>
    </citation>
    <scope>NUCLEOTIDE SEQUENCE [LARGE SCALE GENOMIC DNA]</scope>
    <source>
        <strain evidence="1 2">8m3</strain>
    </source>
</reference>
<name>A0A165YHU8_9BACI</name>
<organism evidence="1 2">
    <name type="scientific">Aeribacillus pallidus</name>
    <dbReference type="NCBI Taxonomy" id="33936"/>
    <lineage>
        <taxon>Bacteria</taxon>
        <taxon>Bacillati</taxon>
        <taxon>Bacillota</taxon>
        <taxon>Bacilli</taxon>
        <taxon>Bacillales</taxon>
        <taxon>Bacillaceae</taxon>
        <taxon>Aeribacillus</taxon>
    </lineage>
</organism>
<sequence length="59" mass="7021">MEMINSKSFNKLENYLQVGLVKIFLPDHNSKEFFIFEDLATLLDIESNLEAEFFFKKED</sequence>
<comment type="caution">
    <text evidence="1">The sequence shown here is derived from an EMBL/GenBank/DDBJ whole genome shotgun (WGS) entry which is preliminary data.</text>
</comment>
<gene>
    <name evidence="1" type="ORF">AZI98_05875</name>
</gene>